<feature type="compositionally biased region" description="Polar residues" evidence="1">
    <location>
        <begin position="139"/>
        <end position="164"/>
    </location>
</feature>
<evidence type="ECO:0000313" key="3">
    <source>
        <dbReference type="Proteomes" id="UP001152130"/>
    </source>
</evidence>
<dbReference type="Proteomes" id="UP001152130">
    <property type="component" value="Unassembled WGS sequence"/>
</dbReference>
<organism evidence="2 3">
    <name type="scientific">Fusarium irregulare</name>
    <dbReference type="NCBI Taxonomy" id="2494466"/>
    <lineage>
        <taxon>Eukaryota</taxon>
        <taxon>Fungi</taxon>
        <taxon>Dikarya</taxon>
        <taxon>Ascomycota</taxon>
        <taxon>Pezizomycotina</taxon>
        <taxon>Sordariomycetes</taxon>
        <taxon>Hypocreomycetidae</taxon>
        <taxon>Hypocreales</taxon>
        <taxon>Nectriaceae</taxon>
        <taxon>Fusarium</taxon>
        <taxon>Fusarium incarnatum-equiseti species complex</taxon>
    </lineage>
</organism>
<gene>
    <name evidence="2" type="ORF">NW766_010341</name>
</gene>
<proteinExistence type="predicted"/>
<evidence type="ECO:0000256" key="1">
    <source>
        <dbReference type="SAM" id="MobiDB-lite"/>
    </source>
</evidence>
<protein>
    <submittedName>
        <fullName evidence="2">Uncharacterized protein</fullName>
    </submittedName>
</protein>
<feature type="region of interest" description="Disordered" evidence="1">
    <location>
        <begin position="1"/>
        <end position="74"/>
    </location>
</feature>
<dbReference type="EMBL" id="JAPDHF010000018">
    <property type="protein sequence ID" value="KAJ4006933.1"/>
    <property type="molecule type" value="Genomic_DNA"/>
</dbReference>
<dbReference type="AlphaFoldDB" id="A0A9W8PHC1"/>
<keyword evidence="3" id="KW-1185">Reference proteome</keyword>
<accession>A0A9W8PHC1</accession>
<sequence length="179" mass="19091">MSDDSSSSLDSVVTVVHSSSPQASPSGQDTQDSAMFSTLIGHTRGLLPPKENKGQAVADIGDFDHTPPPSGRASVDFLKSKEKREDTTFEQLLQKPSFDIAIGNDDSSSPMFAPLLKKPNTKSAEPSGASLELPFHKVASSQNETVMDSMRRSSCNETQTQASPNQPPLVLSNINSGDE</sequence>
<feature type="compositionally biased region" description="Low complexity" evidence="1">
    <location>
        <begin position="1"/>
        <end position="20"/>
    </location>
</feature>
<feature type="region of interest" description="Disordered" evidence="1">
    <location>
        <begin position="111"/>
        <end position="179"/>
    </location>
</feature>
<reference evidence="2" key="1">
    <citation type="submission" date="2022-10" db="EMBL/GenBank/DDBJ databases">
        <title>Fusarium specimens isolated from Avocado Roots.</title>
        <authorList>
            <person name="Stajich J."/>
            <person name="Roper C."/>
            <person name="Heimlech-Rivalta G."/>
        </authorList>
    </citation>
    <scope>NUCLEOTIDE SEQUENCE</scope>
    <source>
        <strain evidence="2">CF00143</strain>
    </source>
</reference>
<name>A0A9W8PHC1_9HYPO</name>
<feature type="compositionally biased region" description="Polar residues" evidence="1">
    <location>
        <begin position="21"/>
        <end position="36"/>
    </location>
</feature>
<comment type="caution">
    <text evidence="2">The sequence shown here is derived from an EMBL/GenBank/DDBJ whole genome shotgun (WGS) entry which is preliminary data.</text>
</comment>
<evidence type="ECO:0000313" key="2">
    <source>
        <dbReference type="EMBL" id="KAJ4006933.1"/>
    </source>
</evidence>